<gene>
    <name evidence="3" type="ORF">BEP19_12835</name>
</gene>
<name>A0A419SH35_9BACL</name>
<dbReference type="PANTHER" id="PTHR22916:SF3">
    <property type="entry name" value="UDP-GLCNAC:BETAGAL BETA-1,3-N-ACETYLGLUCOSAMINYLTRANSFERASE-LIKE PROTEIN 1"/>
    <property type="match status" value="1"/>
</dbReference>
<dbReference type="InterPro" id="IPR029044">
    <property type="entry name" value="Nucleotide-diphossugar_trans"/>
</dbReference>
<dbReference type="Pfam" id="PF00535">
    <property type="entry name" value="Glycos_transf_2"/>
    <property type="match status" value="1"/>
</dbReference>
<dbReference type="Proteomes" id="UP000284219">
    <property type="component" value="Unassembled WGS sequence"/>
</dbReference>
<keyword evidence="4" id="KW-1185">Reference proteome</keyword>
<dbReference type="RefSeq" id="WP_120190593.1">
    <property type="nucleotide sequence ID" value="NZ_MCHY01000009.1"/>
</dbReference>
<evidence type="ECO:0000259" key="2">
    <source>
        <dbReference type="Pfam" id="PF00535"/>
    </source>
</evidence>
<comment type="caution">
    <text evidence="3">The sequence shown here is derived from an EMBL/GenBank/DDBJ whole genome shotgun (WGS) entry which is preliminary data.</text>
</comment>
<proteinExistence type="inferred from homology"/>
<dbReference type="Gene3D" id="3.90.550.10">
    <property type="entry name" value="Spore Coat Polysaccharide Biosynthesis Protein SpsA, Chain A"/>
    <property type="match status" value="1"/>
</dbReference>
<comment type="similarity">
    <text evidence="1">Belongs to the glycosyltransferase 2 family.</text>
</comment>
<dbReference type="InterPro" id="IPR001173">
    <property type="entry name" value="Glyco_trans_2-like"/>
</dbReference>
<dbReference type="OrthoDB" id="9785185at2"/>
<dbReference type="EMBL" id="MCHY01000009">
    <property type="protein sequence ID" value="RKD23104.1"/>
    <property type="molecule type" value="Genomic_DNA"/>
</dbReference>
<dbReference type="SUPFAM" id="SSF53448">
    <property type="entry name" value="Nucleotide-diphospho-sugar transferases"/>
    <property type="match status" value="1"/>
</dbReference>
<dbReference type="CDD" id="cd00761">
    <property type="entry name" value="Glyco_tranf_GTA_type"/>
    <property type="match status" value="1"/>
</dbReference>
<evidence type="ECO:0000256" key="1">
    <source>
        <dbReference type="ARBA" id="ARBA00006739"/>
    </source>
</evidence>
<feature type="domain" description="Glycosyltransferase 2-like" evidence="2">
    <location>
        <begin position="6"/>
        <end position="166"/>
    </location>
</feature>
<sequence length="304" mass="35928">MEPLVSVIIPTYKRSDFLIRAIDSILNQTYKNVEVIVVDDNDPESEYRIKTEMKIKDYIKKNLIVYHKNEENLGGALARNEGINIALGFFVTFLDDDDVYEEEKIEHQVGYMLDHDLDASFTDVRILNMSGKLVDYRKHKYVTDLSNSELLKQHILHHLTPTNTYMFKRERLIELGGFDNVSMGQEFRLMLKAIENDLSIGYLPRADVIQYIHDRERISIGDNKIVAENELFEFKKGYFSILNNDQKKYVRFRHYAVLSVVGLRSKMYMFFLKNLICSLIVSPKYFSFELFQMFNLRYRQLHKK</sequence>
<protein>
    <recommendedName>
        <fullName evidence="2">Glycosyltransferase 2-like domain-containing protein</fullName>
    </recommendedName>
</protein>
<organism evidence="3 4">
    <name type="scientific">Ammoniphilus oxalaticus</name>
    <dbReference type="NCBI Taxonomy" id="66863"/>
    <lineage>
        <taxon>Bacteria</taxon>
        <taxon>Bacillati</taxon>
        <taxon>Bacillota</taxon>
        <taxon>Bacilli</taxon>
        <taxon>Bacillales</taxon>
        <taxon>Paenibacillaceae</taxon>
        <taxon>Aneurinibacillus group</taxon>
        <taxon>Ammoniphilus</taxon>
    </lineage>
</organism>
<evidence type="ECO:0000313" key="3">
    <source>
        <dbReference type="EMBL" id="RKD23104.1"/>
    </source>
</evidence>
<reference evidence="3 4" key="1">
    <citation type="submission" date="2016-08" db="EMBL/GenBank/DDBJ databases">
        <title>Novel Firmicute Genomes.</title>
        <authorList>
            <person name="Poppleton D.I."/>
            <person name="Gribaldo S."/>
        </authorList>
    </citation>
    <scope>NUCLEOTIDE SEQUENCE [LARGE SCALE GENOMIC DNA]</scope>
    <source>
        <strain evidence="3 4">RAOx-1</strain>
    </source>
</reference>
<dbReference type="AlphaFoldDB" id="A0A419SH35"/>
<evidence type="ECO:0000313" key="4">
    <source>
        <dbReference type="Proteomes" id="UP000284219"/>
    </source>
</evidence>
<accession>A0A419SH35</accession>
<dbReference type="PANTHER" id="PTHR22916">
    <property type="entry name" value="GLYCOSYLTRANSFERASE"/>
    <property type="match status" value="1"/>
</dbReference>
<dbReference type="GO" id="GO:0016758">
    <property type="term" value="F:hexosyltransferase activity"/>
    <property type="evidence" value="ECO:0007669"/>
    <property type="project" value="UniProtKB-ARBA"/>
</dbReference>